<dbReference type="Pfam" id="PF00022">
    <property type="entry name" value="Actin"/>
    <property type="match status" value="1"/>
</dbReference>
<dbReference type="InterPro" id="IPR015672">
    <property type="entry name" value="GPHR/GTG"/>
</dbReference>
<name>A0A813JK89_POLGL</name>
<keyword evidence="2" id="KW-0812">Transmembrane</keyword>
<proteinExistence type="predicted"/>
<gene>
    <name evidence="8" type="ORF">PGLA2088_LOCUS22840</name>
</gene>
<comment type="catalytic activity">
    <reaction evidence="5">
        <text>ATP + H2O = ADP + phosphate + H(+)</text>
        <dbReference type="Rhea" id="RHEA:13065"/>
        <dbReference type="ChEBI" id="CHEBI:15377"/>
        <dbReference type="ChEBI" id="CHEBI:15378"/>
        <dbReference type="ChEBI" id="CHEBI:30616"/>
        <dbReference type="ChEBI" id="CHEBI:43474"/>
        <dbReference type="ChEBI" id="CHEBI:456216"/>
    </reaction>
</comment>
<dbReference type="Pfam" id="PF12537">
    <property type="entry name" value="GPHR_N"/>
    <property type="match status" value="1"/>
</dbReference>
<dbReference type="Proteomes" id="UP000626109">
    <property type="component" value="Unassembled WGS sequence"/>
</dbReference>
<evidence type="ECO:0000313" key="9">
    <source>
        <dbReference type="Proteomes" id="UP000626109"/>
    </source>
</evidence>
<dbReference type="InterPro" id="IPR022535">
    <property type="entry name" value="Golgi_pH-regulator_cons_dom"/>
</dbReference>
<sequence>MGVTVVATLSGFGAVNFPFQSMHSFLRPVTQQQVADVEQRLLRTMRLIASKKRQELLQKQEDLRLAAAKRPAAEPWLSGRVFEFVKGPWAAMEALAAAVGGGGTAALERRQLEMEIQALEGFSRELFVELDELIQARLRELKAQTLLGQVMNVLGRCCSAICIYKILMSSINLLLRRGGGAEAEDPSTRMLHILLDQLGVPLPMDRWPDGGSTHTAIIVDCGSHLFKVGLSGQDLPQAEVPAPSGGGFGDAAFWQRMLQDSLGVSAEGRQLILAVPFTPSRRAREDLCDLAFTLKASSVFVGSTAFFAVLGSGLSTALVLDVGAARAYA</sequence>
<dbReference type="GO" id="GO:0016020">
    <property type="term" value="C:membrane"/>
    <property type="evidence" value="ECO:0007669"/>
    <property type="project" value="UniProtKB-SubCell"/>
</dbReference>
<dbReference type="InterPro" id="IPR043129">
    <property type="entry name" value="ATPase_NBD"/>
</dbReference>
<evidence type="ECO:0000256" key="1">
    <source>
        <dbReference type="ARBA" id="ARBA00004141"/>
    </source>
</evidence>
<reference evidence="8" key="1">
    <citation type="submission" date="2021-02" db="EMBL/GenBank/DDBJ databases">
        <authorList>
            <person name="Dougan E. K."/>
            <person name="Rhodes N."/>
            <person name="Thang M."/>
            <person name="Chan C."/>
        </authorList>
    </citation>
    <scope>NUCLEOTIDE SEQUENCE</scope>
</reference>
<dbReference type="PANTHER" id="PTHR15948:SF0">
    <property type="entry name" value="GOLGI PH REGULATOR A-RELATED"/>
    <property type="match status" value="1"/>
</dbReference>
<evidence type="ECO:0000256" key="5">
    <source>
        <dbReference type="ARBA" id="ARBA00049360"/>
    </source>
</evidence>
<evidence type="ECO:0000313" key="8">
    <source>
        <dbReference type="EMBL" id="CAE8682221.1"/>
    </source>
</evidence>
<dbReference type="Pfam" id="PF12430">
    <property type="entry name" value="ABA_GPCR"/>
    <property type="match status" value="1"/>
</dbReference>
<evidence type="ECO:0000256" key="3">
    <source>
        <dbReference type="ARBA" id="ARBA00022989"/>
    </source>
</evidence>
<comment type="subcellular location">
    <subcellularLocation>
        <location evidence="1">Membrane</location>
        <topology evidence="1">Multi-pass membrane protein</topology>
    </subcellularLocation>
</comment>
<evidence type="ECO:0000256" key="2">
    <source>
        <dbReference type="ARBA" id="ARBA00022692"/>
    </source>
</evidence>
<evidence type="ECO:0000256" key="4">
    <source>
        <dbReference type="ARBA" id="ARBA00023136"/>
    </source>
</evidence>
<accession>A0A813JK89</accession>
<feature type="domain" description="Abscisic acid G-protein coupled receptor-like" evidence="6">
    <location>
        <begin position="143"/>
        <end position="198"/>
    </location>
</feature>
<keyword evidence="3" id="KW-1133">Transmembrane helix</keyword>
<dbReference type="InterPro" id="IPR004000">
    <property type="entry name" value="Actin"/>
</dbReference>
<dbReference type="SUPFAM" id="SSF53067">
    <property type="entry name" value="Actin-like ATPase domain"/>
    <property type="match status" value="1"/>
</dbReference>
<comment type="caution">
    <text evidence="8">The sequence shown here is derived from an EMBL/GenBank/DDBJ whole genome shotgun (WGS) entry which is preliminary data.</text>
</comment>
<dbReference type="AlphaFoldDB" id="A0A813JK89"/>
<dbReference type="Gene3D" id="3.30.420.40">
    <property type="match status" value="1"/>
</dbReference>
<evidence type="ECO:0000259" key="6">
    <source>
        <dbReference type="Pfam" id="PF12430"/>
    </source>
</evidence>
<organism evidence="8 9">
    <name type="scientific">Polarella glacialis</name>
    <name type="common">Dinoflagellate</name>
    <dbReference type="NCBI Taxonomy" id="89957"/>
    <lineage>
        <taxon>Eukaryota</taxon>
        <taxon>Sar</taxon>
        <taxon>Alveolata</taxon>
        <taxon>Dinophyceae</taxon>
        <taxon>Suessiales</taxon>
        <taxon>Suessiaceae</taxon>
        <taxon>Polarella</taxon>
    </lineage>
</organism>
<feature type="non-terminal residue" evidence="8">
    <location>
        <position position="329"/>
    </location>
</feature>
<dbReference type="InterPro" id="IPR025969">
    <property type="entry name" value="ABA_GPCR_dom"/>
</dbReference>
<keyword evidence="4" id="KW-0472">Membrane</keyword>
<protein>
    <submittedName>
        <fullName evidence="8">Uncharacterized protein</fullName>
    </submittedName>
</protein>
<feature type="domain" description="Golgi pH regulator conserved" evidence="7">
    <location>
        <begin position="1"/>
        <end position="54"/>
    </location>
</feature>
<evidence type="ECO:0000259" key="7">
    <source>
        <dbReference type="Pfam" id="PF12537"/>
    </source>
</evidence>
<dbReference type="PANTHER" id="PTHR15948">
    <property type="entry name" value="G-PROTEIN COUPLED RECEPTOR 89-RELATED"/>
    <property type="match status" value="1"/>
</dbReference>
<dbReference type="EMBL" id="CAJNNW010026052">
    <property type="protein sequence ID" value="CAE8682221.1"/>
    <property type="molecule type" value="Genomic_DNA"/>
</dbReference>